<dbReference type="Pfam" id="PF09481">
    <property type="entry name" value="CRISPR_Cse1"/>
    <property type="match status" value="1"/>
</dbReference>
<gene>
    <name evidence="2" type="primary">casA</name>
    <name evidence="2" type="ORF">CXR34_16665</name>
</gene>
<feature type="compositionally biased region" description="Low complexity" evidence="1">
    <location>
        <begin position="537"/>
        <end position="547"/>
    </location>
</feature>
<feature type="region of interest" description="Disordered" evidence="1">
    <location>
        <begin position="537"/>
        <end position="559"/>
    </location>
</feature>
<evidence type="ECO:0000313" key="3">
    <source>
        <dbReference type="Proteomes" id="UP000233276"/>
    </source>
</evidence>
<dbReference type="EMBL" id="CP025299">
    <property type="protein sequence ID" value="AUG30932.1"/>
    <property type="molecule type" value="Genomic_DNA"/>
</dbReference>
<dbReference type="NCBIfam" id="TIGR02547">
    <property type="entry name" value="casA_cse1"/>
    <property type="match status" value="1"/>
</dbReference>
<dbReference type="Gene3D" id="1.10.132.100">
    <property type="match status" value="1"/>
</dbReference>
<evidence type="ECO:0000313" key="2">
    <source>
        <dbReference type="EMBL" id="AUG30932.1"/>
    </source>
</evidence>
<dbReference type="KEGG" id="mhos:CXR34_16665"/>
<name>A0A2K9DDC8_9MICO</name>
<organism evidence="2 3">
    <name type="scientific">Microbacterium hominis</name>
    <dbReference type="NCBI Taxonomy" id="162426"/>
    <lineage>
        <taxon>Bacteria</taxon>
        <taxon>Bacillati</taxon>
        <taxon>Actinomycetota</taxon>
        <taxon>Actinomycetes</taxon>
        <taxon>Micrococcales</taxon>
        <taxon>Microbacteriaceae</taxon>
        <taxon>Microbacterium</taxon>
    </lineage>
</organism>
<proteinExistence type="predicted"/>
<protein>
    <submittedName>
        <fullName evidence="2">Type I-E CRISPR-associated protein Cse1/CasA</fullName>
    </submittedName>
</protein>
<dbReference type="CDD" id="cd09729">
    <property type="entry name" value="Cse1_I-E"/>
    <property type="match status" value="1"/>
</dbReference>
<dbReference type="AlphaFoldDB" id="A0A2K9DDC8"/>
<dbReference type="Proteomes" id="UP000233276">
    <property type="component" value="Chromosome"/>
</dbReference>
<dbReference type="RefSeq" id="WP_101307054.1">
    <property type="nucleotide sequence ID" value="NZ_CP025299.1"/>
</dbReference>
<evidence type="ECO:0000256" key="1">
    <source>
        <dbReference type="SAM" id="MobiDB-lite"/>
    </source>
</evidence>
<dbReference type="InterPro" id="IPR013381">
    <property type="entry name" value="CRISPR-assoc_prot_Cse1"/>
</dbReference>
<reference evidence="2 3" key="1">
    <citation type="submission" date="2017-12" db="EMBL/GenBank/DDBJ databases">
        <title>Isolation and characterization of estrogens degradatiion strain Microbacterium hominis SJTG1.</title>
        <authorList>
            <person name="Xiong W."/>
            <person name="Yin C."/>
            <person name="Zheng D."/>
            <person name="Liang R."/>
        </authorList>
    </citation>
    <scope>NUCLEOTIDE SEQUENCE [LARGE SCALE GENOMIC DNA]</scope>
    <source>
        <strain evidence="2 3">SJTG1</strain>
    </source>
</reference>
<accession>A0A2K9DDC8</accession>
<sequence>MEAPTLVRPVFPLTTRSWIPVRFVSGESRELSILEAFRRAEEIREISCELPTQTFAILRLLLAILYRVPEQFDEIEWTQWHAEGLPLDAIEAYLTKYESRFDLFDTERPFFQVADLHTRTGEQKDAASLIFDLPSNNRLFTTRSGTEATSLSYAEAARWLVNAQAFDASGIKSGAIGDDRVTGGKGYPIGVGWSGLLGGVYANGQTLHDTLLLNLVPPGSWFDFDAESDLPPWEDAEPDTAAARVTLVPRGPARLYTWQSRRIRLFRSGGRVSGCLIANGDKLTPQNMFTVEPMSSWRFSEPQTKALTQTTYMPREHLQGRALWRGISALLPGISPIVTKRGVPATLTPGLIEWLAHLRDNEIVARPAHLRLRSVGVVYGSNNSVVDDVLSDEVDFSLTLLREKSRPLARQAEHAVELAEAGARSVRQLAENLDRAAGGDGIARGEKARQATYAALDEPYRRWLRGLDGDEAPLVALDGWKDLARTTLLRVGADLIADAPPAAWTGREVTHLGRTELITTARAENWFRRSIAKSFTTTLENTTPENTTPEKDADDERTD</sequence>